<name>A0AA94Y1R1_9MICC</name>
<dbReference type="AlphaFoldDB" id="A0AA94Y1R1"/>
<sequence>MARRGIKWKKDALEQIRKSPEVRADLKRRAEKIAEAAGGEAKGYKVTELVLEDPRGAVSIMATGAARAHNQKHHSLIRALDAGRG</sequence>
<evidence type="ECO:0000313" key="2">
    <source>
        <dbReference type="Proteomes" id="UP001060018"/>
    </source>
</evidence>
<protein>
    <submittedName>
        <fullName evidence="1">Uncharacterized protein</fullName>
    </submittedName>
</protein>
<dbReference type="Proteomes" id="UP001060018">
    <property type="component" value="Chromosome"/>
</dbReference>
<evidence type="ECO:0000313" key="1">
    <source>
        <dbReference type="EMBL" id="UUX60172.1"/>
    </source>
</evidence>
<accession>A0AA94Y1R1</accession>
<proteinExistence type="predicted"/>
<dbReference type="EMBL" id="CP102487">
    <property type="protein sequence ID" value="UUX60172.1"/>
    <property type="molecule type" value="Genomic_DNA"/>
</dbReference>
<dbReference type="RefSeq" id="WP_257746157.1">
    <property type="nucleotide sequence ID" value="NZ_CP102487.1"/>
</dbReference>
<organism evidence="1 2">
    <name type="scientific">Glutamicibacter halophytocola</name>
    <dbReference type="NCBI Taxonomy" id="1933880"/>
    <lineage>
        <taxon>Bacteria</taxon>
        <taxon>Bacillati</taxon>
        <taxon>Actinomycetota</taxon>
        <taxon>Actinomycetes</taxon>
        <taxon>Micrococcales</taxon>
        <taxon>Micrococcaceae</taxon>
        <taxon>Glutamicibacter</taxon>
    </lineage>
</organism>
<gene>
    <name evidence="1" type="ORF">NUH22_06050</name>
</gene>
<reference evidence="1" key="1">
    <citation type="journal article" date="2022" name="Pest Manag. Sci.">
        <title>Glutamicibacter halophytocola-mediated host fitness of potato tuber moth on Solanaceae crops.</title>
        <authorList>
            <person name="Wang W."/>
            <person name="Xiao G."/>
            <person name="Du G."/>
            <person name="Chang L."/>
            <person name="Yang Y."/>
            <person name="Ye J."/>
            <person name="Chen B."/>
        </authorList>
    </citation>
    <scope>NUCLEOTIDE SEQUENCE</scope>
    <source>
        <strain evidence="1">S2</strain>
    </source>
</reference>